<organism evidence="1">
    <name type="scientific">marine sediment metagenome</name>
    <dbReference type="NCBI Taxonomy" id="412755"/>
    <lineage>
        <taxon>unclassified sequences</taxon>
        <taxon>metagenomes</taxon>
        <taxon>ecological metagenomes</taxon>
    </lineage>
</organism>
<comment type="caution">
    <text evidence="1">The sequence shown here is derived from an EMBL/GenBank/DDBJ whole genome shotgun (WGS) entry which is preliminary data.</text>
</comment>
<dbReference type="EMBL" id="BARU01009960">
    <property type="protein sequence ID" value="GAH43621.1"/>
    <property type="molecule type" value="Genomic_DNA"/>
</dbReference>
<sequence length="56" mass="6476">VLFKLSVYSLLLIKYKYELIYIKIVILNRSWLSLRATEGGVAISLRINLATEESLF</sequence>
<accession>X1FDA5</accession>
<reference evidence="1" key="1">
    <citation type="journal article" date="2014" name="Front. Microbiol.">
        <title>High frequency of phylogenetically diverse reductive dehalogenase-homologous genes in deep subseafloor sedimentary metagenomes.</title>
        <authorList>
            <person name="Kawai M."/>
            <person name="Futagami T."/>
            <person name="Toyoda A."/>
            <person name="Takaki Y."/>
            <person name="Nishi S."/>
            <person name="Hori S."/>
            <person name="Arai W."/>
            <person name="Tsubouchi T."/>
            <person name="Morono Y."/>
            <person name="Uchiyama I."/>
            <person name="Ito T."/>
            <person name="Fujiyama A."/>
            <person name="Inagaki F."/>
            <person name="Takami H."/>
        </authorList>
    </citation>
    <scope>NUCLEOTIDE SEQUENCE</scope>
    <source>
        <strain evidence="1">Expedition CK06-06</strain>
    </source>
</reference>
<gene>
    <name evidence="1" type="ORF">S03H2_19107</name>
</gene>
<dbReference type="AlphaFoldDB" id="X1FDA5"/>
<proteinExistence type="predicted"/>
<name>X1FDA5_9ZZZZ</name>
<protein>
    <submittedName>
        <fullName evidence="1">Uncharacterized protein</fullName>
    </submittedName>
</protein>
<feature type="non-terminal residue" evidence="1">
    <location>
        <position position="1"/>
    </location>
</feature>
<evidence type="ECO:0000313" key="1">
    <source>
        <dbReference type="EMBL" id="GAH43621.1"/>
    </source>
</evidence>